<name>A0A6J5LJV7_9CAUD</name>
<protein>
    <recommendedName>
        <fullName evidence="3">Large polyvalent protein associated domain-containing protein</fullName>
    </recommendedName>
</protein>
<accession>A0A6J5LJV7</accession>
<feature type="region of interest" description="Disordered" evidence="1">
    <location>
        <begin position="1"/>
        <end position="36"/>
    </location>
</feature>
<reference evidence="2" key="1">
    <citation type="submission" date="2020-04" db="EMBL/GenBank/DDBJ databases">
        <authorList>
            <person name="Chiriac C."/>
            <person name="Salcher M."/>
            <person name="Ghai R."/>
            <person name="Kavagutti S V."/>
        </authorList>
    </citation>
    <scope>NUCLEOTIDE SEQUENCE</scope>
</reference>
<evidence type="ECO:0000313" key="2">
    <source>
        <dbReference type="EMBL" id="CAB4131909.1"/>
    </source>
</evidence>
<evidence type="ECO:0000256" key="1">
    <source>
        <dbReference type="SAM" id="MobiDB-lite"/>
    </source>
</evidence>
<proteinExistence type="predicted"/>
<feature type="region of interest" description="Disordered" evidence="1">
    <location>
        <begin position="213"/>
        <end position="242"/>
    </location>
</feature>
<dbReference type="Pfam" id="PF26092">
    <property type="entry name" value="T4_Y16D"/>
    <property type="match status" value="1"/>
</dbReference>
<dbReference type="EMBL" id="LR796254">
    <property type="protein sequence ID" value="CAB4131909.1"/>
    <property type="molecule type" value="Genomic_DNA"/>
</dbReference>
<dbReference type="InterPro" id="IPR058630">
    <property type="entry name" value="T4_Y16D"/>
</dbReference>
<feature type="region of interest" description="Disordered" evidence="1">
    <location>
        <begin position="1461"/>
        <end position="1491"/>
    </location>
</feature>
<evidence type="ECO:0008006" key="3">
    <source>
        <dbReference type="Google" id="ProtNLM"/>
    </source>
</evidence>
<gene>
    <name evidence="2" type="ORF">UFOVP135_13</name>
</gene>
<sequence length="1491" mass="165950">MADWGQNDEVVTPAKTAAPKQSWGQDDEVVTKPTPKQGVLEKSVSDYTKKQEDKVTGAGAFVSSYLEGVGATPGALAGARAGMAIPQPAWSKPVTGIVGGVVGGYLASEGITSLEGVFDKVFGTNIVGTREQQRQQYPGYSLAGSVTGGSFGPFMRPGLPETIKQAAVGSSVMTGIGMGQRAVEGQPVLDPKSMAIDAVTGAFTKPTKLGEKVLGHTPAPAKPKDPVKNVPPPPPPGATPEQVDAFKTKVKEEKAKRDAKAPLVEAAIKNKETGEIELMGPKHDEARKAETVDTHEQGFVDERGNFHTREAAVDQAKRAGQLPEDHVLEIPKDGLHSGDLRKVGDERFAITEDQPAGTPKPPVEETIAPVTRQEHKDAIGKLEEQAYMDLELQRQEAYNTGDTTALTEIEAQQAKIEQQIADLRKSMPGVDFKDKALPTWEELHDHLDGARSVGEAFDRILSTDGLGTKGQRSLLTVLNQSEFIRDASLFYSKDYLEYVDANGKTQKNAAGMYTGGDQHVVQLAKEGDIRVLAHEAMHAGTQRLLEFGNSAAANKLKELHKLFLEKHNAEYDAALAKFKQENPAPTIGELKQFERENRKAYGLTNVHEFAAEAFTNKQFKELLATMKATEPQTGVLSNMWQNFKDIVREGLNIPEGERTAFDEAMEHGAALIEESKGFKPERDPVRTLSKTTSPSNELAAKTSPAVAKAFEKVDPRSVPNEEEMIKHATDIHERFGEEEAVKFFDDYQKNLNERSIPVPNTPKELDDALHKVNTFESKDKSEHVVGYKENTDKGVTAEDRAKWFDMRERGEELPPEAKAILDEIDAENIALVRKIKAMGGDVGEEFATGQSRIRLFSEKEKPGWKETIKEFFSNKMSFGDKVGEQVNAAIERKVFQTDDGRVIELHRQPEDTKIKMPDGSYREIKKGTEIWEWKDGRKQLIGHSDNLQLKRGDKFETKKFSDKLSEGPVEGTASERRTLKPELTIVDGKVPAIEQHSPYRYWHDAEASARLANMGLRKMARELELVNNLKESKLFETVGFSPDKPIKDLPKGWVVPNNIDRIPELRGWHFDPKTAAIISDFAKVWDNTMWMKATNAIVKNMMLNPVPHMFNEVMHLWNARGFTGWVDPRQLGTFADTARIAWRDVGNQTQFYRDIMREGGSILGADPRNKHFEALQKEAQKQMFGTPEMQRSMTQLAKKLGTSVGDLYNGISNASQKAMWFTRDVMYVQYIREIMARQEKSTGVKMELKDAIAQAEKHMPNYRMPSEVLGSRGLAWTLKNPNIALFSRYHYGMVKSLVNTIKDVDPRNLKTPEGRAHFREGVDSMLAIGVAMGVLYPLMDAMAEAVFGEGAEQRRAGPFHLLQAGVDVYESKKDFSALIYPVFTFNPVLLTLGQLGFNKKLFTGKNIYNMDDSIENIAGDIGTYAVKQLPQAAPIMSATAEEEGDTKLLARQFDIKVETEAEKKRKERALKIKEQKKKTRDKQRDKGTYTP</sequence>
<organism evidence="2">
    <name type="scientific">uncultured Caudovirales phage</name>
    <dbReference type="NCBI Taxonomy" id="2100421"/>
    <lineage>
        <taxon>Viruses</taxon>
        <taxon>Duplodnaviria</taxon>
        <taxon>Heunggongvirae</taxon>
        <taxon>Uroviricota</taxon>
        <taxon>Caudoviricetes</taxon>
        <taxon>Peduoviridae</taxon>
        <taxon>Maltschvirus</taxon>
        <taxon>Maltschvirus maltsch</taxon>
    </lineage>
</organism>
<feature type="compositionally biased region" description="Basic and acidic residues" evidence="1">
    <location>
        <begin position="1482"/>
        <end position="1491"/>
    </location>
</feature>
<feature type="compositionally biased region" description="Basic and acidic residues" evidence="1">
    <location>
        <begin position="1461"/>
        <end position="1473"/>
    </location>
</feature>
<feature type="compositionally biased region" description="Pro residues" evidence="1">
    <location>
        <begin position="229"/>
        <end position="238"/>
    </location>
</feature>